<keyword evidence="5" id="KW-1185">Reference proteome</keyword>
<dbReference type="EMBL" id="ML119062">
    <property type="protein sequence ID" value="ROT35055.1"/>
    <property type="molecule type" value="Genomic_DNA"/>
</dbReference>
<dbReference type="GeneID" id="39578077"/>
<feature type="signal peptide" evidence="3">
    <location>
        <begin position="1"/>
        <end position="21"/>
    </location>
</feature>
<dbReference type="STRING" id="1314773.A0A3N2PKL5"/>
<evidence type="ECO:0000256" key="1">
    <source>
        <dbReference type="SAM" id="MobiDB-lite"/>
    </source>
</evidence>
<feature type="compositionally biased region" description="Basic and acidic residues" evidence="1">
    <location>
        <begin position="153"/>
        <end position="185"/>
    </location>
</feature>
<evidence type="ECO:0000256" key="3">
    <source>
        <dbReference type="SAM" id="SignalP"/>
    </source>
</evidence>
<name>A0A3N2PKL5_SODAK</name>
<dbReference type="AlphaFoldDB" id="A0A3N2PKL5"/>
<feature type="compositionally biased region" description="Low complexity" evidence="1">
    <location>
        <begin position="139"/>
        <end position="150"/>
    </location>
</feature>
<evidence type="ECO:0000313" key="5">
    <source>
        <dbReference type="Proteomes" id="UP000272025"/>
    </source>
</evidence>
<dbReference type="Proteomes" id="UP000272025">
    <property type="component" value="Unassembled WGS sequence"/>
</dbReference>
<sequence>MYFSRLALATASLATVALVSADFILNSDDIPTQCQNVCDPVRELGDICDIDDGPLDDLTEDLIEAQCYCANESFNVNRITAQCASCLHEFRDAQNNRDDINDIMQSCGFSSTTYNEADVATVSGVVVQATRPTGADQLTTTITAAQNTPTGDGGRDGDRDGGRDGDRDDGRDGDRDRDRDGDGHRGAAPGFAPVGFGFGSLGVTIYVGVAAIAGAMLLQ</sequence>
<protein>
    <recommendedName>
        <fullName evidence="6">Protein CAP22</fullName>
    </recommendedName>
</protein>
<reference evidence="4 5" key="1">
    <citation type="journal article" date="2018" name="Mol. Ecol.">
        <title>The obligate alkalophilic soda-lake fungus Sodiomyces alkalinus has shifted to a protein diet.</title>
        <authorList>
            <person name="Grum-Grzhimaylo A.A."/>
            <person name="Falkoski D.L."/>
            <person name="van den Heuvel J."/>
            <person name="Valero-Jimenez C.A."/>
            <person name="Min B."/>
            <person name="Choi I.G."/>
            <person name="Lipzen A."/>
            <person name="Daum C.G."/>
            <person name="Aanen D.K."/>
            <person name="Tsang A."/>
            <person name="Henrissat B."/>
            <person name="Bilanenko E.N."/>
            <person name="de Vries R.P."/>
            <person name="van Kan J.A.L."/>
            <person name="Grigoriev I.V."/>
            <person name="Debets A.J.M."/>
        </authorList>
    </citation>
    <scope>NUCLEOTIDE SEQUENCE [LARGE SCALE GENOMIC DNA]</scope>
    <source>
        <strain evidence="4 5">F11</strain>
    </source>
</reference>
<proteinExistence type="predicted"/>
<evidence type="ECO:0000256" key="2">
    <source>
        <dbReference type="SAM" id="Phobius"/>
    </source>
</evidence>
<evidence type="ECO:0008006" key="6">
    <source>
        <dbReference type="Google" id="ProtNLM"/>
    </source>
</evidence>
<feature type="region of interest" description="Disordered" evidence="1">
    <location>
        <begin position="137"/>
        <end position="191"/>
    </location>
</feature>
<feature type="chain" id="PRO_5018170544" description="Protein CAP22" evidence="3">
    <location>
        <begin position="22"/>
        <end position="219"/>
    </location>
</feature>
<organism evidence="4 5">
    <name type="scientific">Sodiomyces alkalinus (strain CBS 110278 / VKM F-3762 / F11)</name>
    <name type="common">Alkaliphilic filamentous fungus</name>
    <dbReference type="NCBI Taxonomy" id="1314773"/>
    <lineage>
        <taxon>Eukaryota</taxon>
        <taxon>Fungi</taxon>
        <taxon>Dikarya</taxon>
        <taxon>Ascomycota</taxon>
        <taxon>Pezizomycotina</taxon>
        <taxon>Sordariomycetes</taxon>
        <taxon>Hypocreomycetidae</taxon>
        <taxon>Glomerellales</taxon>
        <taxon>Plectosphaerellaceae</taxon>
        <taxon>Sodiomyces</taxon>
    </lineage>
</organism>
<evidence type="ECO:0000313" key="4">
    <source>
        <dbReference type="EMBL" id="ROT35055.1"/>
    </source>
</evidence>
<keyword evidence="2" id="KW-1133">Transmembrane helix</keyword>
<dbReference type="RefSeq" id="XP_028462861.1">
    <property type="nucleotide sequence ID" value="XM_028609599.1"/>
</dbReference>
<keyword evidence="2" id="KW-0472">Membrane</keyword>
<keyword evidence="2" id="KW-0812">Transmembrane</keyword>
<dbReference type="OrthoDB" id="4843554at2759"/>
<gene>
    <name evidence="4" type="ORF">SODALDRAFT_321130</name>
</gene>
<accession>A0A3N2PKL5</accession>
<keyword evidence="3" id="KW-0732">Signal</keyword>
<feature type="transmembrane region" description="Helical" evidence="2">
    <location>
        <begin position="194"/>
        <end position="218"/>
    </location>
</feature>